<dbReference type="Gene3D" id="3.40.430.10">
    <property type="entry name" value="Dihydrofolate Reductase, subunit A"/>
    <property type="match status" value="1"/>
</dbReference>
<reference evidence="2" key="1">
    <citation type="journal article" date="2014" name="Int. J. Syst. Evol. Microbiol.">
        <title>Complete genome sequence of Corynebacterium casei LMG S-19264T (=DSM 44701T), isolated from a smear-ripened cheese.</title>
        <authorList>
            <consortium name="US DOE Joint Genome Institute (JGI-PGF)"/>
            <person name="Walter F."/>
            <person name="Albersmeier A."/>
            <person name="Kalinowski J."/>
            <person name="Ruckert C."/>
        </authorList>
    </citation>
    <scope>NUCLEOTIDE SEQUENCE</scope>
    <source>
        <strain evidence="2">CGMCC 4.7403</strain>
    </source>
</reference>
<reference evidence="2" key="2">
    <citation type="submission" date="2020-09" db="EMBL/GenBank/DDBJ databases">
        <authorList>
            <person name="Sun Q."/>
            <person name="Zhou Y."/>
        </authorList>
    </citation>
    <scope>NUCLEOTIDE SEQUENCE</scope>
    <source>
        <strain evidence="2">CGMCC 4.7403</strain>
    </source>
</reference>
<dbReference type="EMBL" id="BNAT01000018">
    <property type="protein sequence ID" value="GHE33349.1"/>
    <property type="molecule type" value="Genomic_DNA"/>
</dbReference>
<dbReference type="AlphaFoldDB" id="A0A918Z439"/>
<dbReference type="PANTHER" id="PTHR38011">
    <property type="entry name" value="DIHYDROFOLATE REDUCTASE FAMILY PROTEIN (AFU_ORTHOLOGUE AFUA_8G06820)"/>
    <property type="match status" value="1"/>
</dbReference>
<proteinExistence type="predicted"/>
<dbReference type="GO" id="GO:0009231">
    <property type="term" value="P:riboflavin biosynthetic process"/>
    <property type="evidence" value="ECO:0007669"/>
    <property type="project" value="InterPro"/>
</dbReference>
<dbReference type="SUPFAM" id="SSF53597">
    <property type="entry name" value="Dihydrofolate reductase-like"/>
    <property type="match status" value="1"/>
</dbReference>
<dbReference type="PANTHER" id="PTHR38011:SF11">
    <property type="entry name" value="2,5-DIAMINO-6-RIBOSYLAMINO-4(3H)-PYRIMIDINONE 5'-PHOSPHATE REDUCTASE"/>
    <property type="match status" value="1"/>
</dbReference>
<evidence type="ECO:0000259" key="1">
    <source>
        <dbReference type="Pfam" id="PF01872"/>
    </source>
</evidence>
<dbReference type="GO" id="GO:0008703">
    <property type="term" value="F:5-amino-6-(5-phosphoribosylamino)uracil reductase activity"/>
    <property type="evidence" value="ECO:0007669"/>
    <property type="project" value="InterPro"/>
</dbReference>
<dbReference type="Pfam" id="PF01872">
    <property type="entry name" value="RibD_C"/>
    <property type="match status" value="1"/>
</dbReference>
<accession>A0A918Z439</accession>
<name>A0A918Z439_9ACTN</name>
<sequence length="191" mass="21767">MRKIVLVMSMSLDGYMEGPNHELDWALVDDELHTHFNDLLRGMGAFIEGRVTYELMADFWPTADRDPNLPRPMADFAAIWRTMPKLVFSRTLQRADWHSTIVRDVVPDDIRALKAQEGGDLVLGGVSLAGEFLRHDLVDEFRLYVHPVLIGRGRPAFTQYEAMRLTPLRLIETHTFGNGVVLLRHARSAKS</sequence>
<comment type="caution">
    <text evidence="2">The sequence shown here is derived from an EMBL/GenBank/DDBJ whole genome shotgun (WGS) entry which is preliminary data.</text>
</comment>
<dbReference type="InterPro" id="IPR050765">
    <property type="entry name" value="Riboflavin_Biosynth_HTPR"/>
</dbReference>
<feature type="domain" description="Bacterial bifunctional deaminase-reductase C-terminal" evidence="1">
    <location>
        <begin position="2"/>
        <end position="182"/>
    </location>
</feature>
<dbReference type="Proteomes" id="UP000603227">
    <property type="component" value="Unassembled WGS sequence"/>
</dbReference>
<evidence type="ECO:0000313" key="3">
    <source>
        <dbReference type="Proteomes" id="UP000603227"/>
    </source>
</evidence>
<dbReference type="RefSeq" id="WP_189784721.1">
    <property type="nucleotide sequence ID" value="NZ_BNAT01000018.1"/>
</dbReference>
<dbReference type="InterPro" id="IPR002734">
    <property type="entry name" value="RibDG_C"/>
</dbReference>
<evidence type="ECO:0000313" key="2">
    <source>
        <dbReference type="EMBL" id="GHE33349.1"/>
    </source>
</evidence>
<organism evidence="2 3">
    <name type="scientific">Streptomyces capitiformicae</name>
    <dbReference type="NCBI Taxonomy" id="2014920"/>
    <lineage>
        <taxon>Bacteria</taxon>
        <taxon>Bacillati</taxon>
        <taxon>Actinomycetota</taxon>
        <taxon>Actinomycetes</taxon>
        <taxon>Kitasatosporales</taxon>
        <taxon>Streptomycetaceae</taxon>
        <taxon>Streptomyces</taxon>
    </lineage>
</organism>
<dbReference type="InterPro" id="IPR024072">
    <property type="entry name" value="DHFR-like_dom_sf"/>
</dbReference>
<keyword evidence="3" id="KW-1185">Reference proteome</keyword>
<protein>
    <submittedName>
        <fullName evidence="2">Deaminase</fullName>
    </submittedName>
</protein>
<gene>
    <name evidence="2" type="ORF">GCM10017771_50450</name>
</gene>